<keyword evidence="1" id="KW-0732">Signal</keyword>
<evidence type="ECO:0000313" key="2">
    <source>
        <dbReference type="EMBL" id="AGZ45202.1"/>
    </source>
</evidence>
<evidence type="ECO:0000313" key="3">
    <source>
        <dbReference type="Proteomes" id="UP000017746"/>
    </source>
</evidence>
<protein>
    <recommendedName>
        <fullName evidence="4">Lipoprotein</fullName>
    </recommendedName>
</protein>
<accession>U5W865</accession>
<dbReference type="HOGENOM" id="CLU_896117_0_0_11"/>
<sequence>MRKLAAAPVLALLMLGACSDPPKTTLPEVTTPVVAAPDLPSGLYARKDDQLRIYDATSGKLTRTVTVPGGPGMRFSADWAYAAEVENGTGRVVLYGLQNDKYVDVGGWSEITLGTPATNVGFVARTGLLAVELNGGDGGAQKTVSVDPRRPAEAPKDLTVTFVWGWDSYGEGASVENVLLSDPPGRVNLHRTSRELLDATIIDQDVDQDGASELLYQCAGPEVAEFTVLCHGEGTGVVAALTAGPADSTAALRRIANLKGREIDAVFRSPDSKSVLAQTETGFYTTSVQGGKLKRAFGPLPGKPEILSWS</sequence>
<dbReference type="EMBL" id="CP006272">
    <property type="protein sequence ID" value="AGZ45202.1"/>
    <property type="molecule type" value="Genomic_DNA"/>
</dbReference>
<dbReference type="OrthoDB" id="145213at2"/>
<name>U5W865_9ACTN</name>
<organism evidence="2 3">
    <name type="scientific">Actinoplanes friuliensis DSM 7358</name>
    <dbReference type="NCBI Taxonomy" id="1246995"/>
    <lineage>
        <taxon>Bacteria</taxon>
        <taxon>Bacillati</taxon>
        <taxon>Actinomycetota</taxon>
        <taxon>Actinomycetes</taxon>
        <taxon>Micromonosporales</taxon>
        <taxon>Micromonosporaceae</taxon>
        <taxon>Actinoplanes</taxon>
    </lineage>
</organism>
<keyword evidence="3" id="KW-1185">Reference proteome</keyword>
<reference evidence="2 3" key="1">
    <citation type="journal article" date="2014" name="J. Biotechnol.">
        <title>Complete genome sequence of the actinobacterium Actinoplanes friuliensis HAG 010964, producer of the lipopeptide antibiotic friulimycin.</title>
        <authorList>
            <person name="Ruckert C."/>
            <person name="Szczepanowski R."/>
            <person name="Albersmeier A."/>
            <person name="Goesmann A."/>
            <person name="Fischer N."/>
            <person name="Steinkamper A."/>
            <person name="Puhler A."/>
            <person name="Biener R."/>
            <person name="Schwartz D."/>
            <person name="Kalinowski J."/>
        </authorList>
    </citation>
    <scope>NUCLEOTIDE SEQUENCE [LARGE SCALE GENOMIC DNA]</scope>
    <source>
        <strain evidence="2 3">DSM 7358</strain>
    </source>
</reference>
<proteinExistence type="predicted"/>
<evidence type="ECO:0000256" key="1">
    <source>
        <dbReference type="SAM" id="SignalP"/>
    </source>
</evidence>
<dbReference type="AlphaFoldDB" id="U5W865"/>
<dbReference type="PATRIC" id="fig|1246995.3.peg.7027"/>
<dbReference type="PROSITE" id="PS51257">
    <property type="entry name" value="PROKAR_LIPOPROTEIN"/>
    <property type="match status" value="1"/>
</dbReference>
<gene>
    <name evidence="2" type="ORF">AFR_34730</name>
</gene>
<dbReference type="RefSeq" id="WP_023561539.1">
    <property type="nucleotide sequence ID" value="NC_022657.1"/>
</dbReference>
<dbReference type="Proteomes" id="UP000017746">
    <property type="component" value="Chromosome"/>
</dbReference>
<evidence type="ECO:0008006" key="4">
    <source>
        <dbReference type="Google" id="ProtNLM"/>
    </source>
</evidence>
<feature type="chain" id="PRO_5038791514" description="Lipoprotein" evidence="1">
    <location>
        <begin position="20"/>
        <end position="310"/>
    </location>
</feature>
<dbReference type="KEGG" id="afs:AFR_34730"/>
<dbReference type="SUPFAM" id="SSF69304">
    <property type="entry name" value="Tricorn protease N-terminal domain"/>
    <property type="match status" value="1"/>
</dbReference>
<feature type="signal peptide" evidence="1">
    <location>
        <begin position="1"/>
        <end position="19"/>
    </location>
</feature>